<dbReference type="SUPFAM" id="SSF53300">
    <property type="entry name" value="vWA-like"/>
    <property type="match status" value="1"/>
</dbReference>
<evidence type="ECO:0000256" key="6">
    <source>
        <dbReference type="ARBA" id="ARBA00023274"/>
    </source>
</evidence>
<evidence type="ECO:0000256" key="4">
    <source>
        <dbReference type="ARBA" id="ARBA00022723"/>
    </source>
</evidence>
<accession>A0A8J1XGC2</accession>
<dbReference type="SUPFAM" id="SSF140864">
    <property type="entry name" value="TROVE domain-like"/>
    <property type="match status" value="1"/>
</dbReference>
<evidence type="ECO:0000313" key="7">
    <source>
        <dbReference type="EMBL" id="CAH1784011.1"/>
    </source>
</evidence>
<dbReference type="GO" id="GO:0003723">
    <property type="term" value="F:RNA binding"/>
    <property type="evidence" value="ECO:0007669"/>
    <property type="project" value="UniProtKB-KW"/>
</dbReference>
<dbReference type="Pfam" id="PF05731">
    <property type="entry name" value="TROVE"/>
    <property type="match status" value="1"/>
</dbReference>
<organism evidence="7 8">
    <name type="scientific">Owenia fusiformis</name>
    <name type="common">Polychaete worm</name>
    <dbReference type="NCBI Taxonomy" id="6347"/>
    <lineage>
        <taxon>Eukaryota</taxon>
        <taxon>Metazoa</taxon>
        <taxon>Spiralia</taxon>
        <taxon>Lophotrochozoa</taxon>
        <taxon>Annelida</taxon>
        <taxon>Polychaeta</taxon>
        <taxon>Sedentaria</taxon>
        <taxon>Canalipalpata</taxon>
        <taxon>Sabellida</taxon>
        <taxon>Oweniida</taxon>
        <taxon>Oweniidae</taxon>
        <taxon>Owenia</taxon>
    </lineage>
</organism>
<dbReference type="InterPro" id="IPR056800">
    <property type="entry name" value="vWA_Ro60"/>
</dbReference>
<dbReference type="GO" id="GO:1990904">
    <property type="term" value="C:ribonucleoprotein complex"/>
    <property type="evidence" value="ECO:0007669"/>
    <property type="project" value="UniProtKB-KW"/>
</dbReference>
<dbReference type="FunFam" id="3.40.50.410:FF:000033">
    <property type="entry name" value="60 kDa SS-A/Ro ribonucleoprotein"/>
    <property type="match status" value="1"/>
</dbReference>
<dbReference type="EMBL" id="CAIIXF020000005">
    <property type="protein sequence ID" value="CAH1784011.1"/>
    <property type="molecule type" value="Genomic_DNA"/>
</dbReference>
<dbReference type="PANTHER" id="PTHR14202">
    <property type="entry name" value="60 KDA RIBONUCLEOPROTEIN SSA/RO"/>
    <property type="match status" value="1"/>
</dbReference>
<dbReference type="InterPro" id="IPR037214">
    <property type="entry name" value="TROVE_dom_sf"/>
</dbReference>
<evidence type="ECO:0000256" key="2">
    <source>
        <dbReference type="ARBA" id="ARBA00007814"/>
    </source>
</evidence>
<dbReference type="AlphaFoldDB" id="A0A8J1XGC2"/>
<keyword evidence="6" id="KW-0687">Ribonucleoprotein</keyword>
<keyword evidence="5" id="KW-0694">RNA-binding</keyword>
<evidence type="ECO:0000256" key="1">
    <source>
        <dbReference type="ARBA" id="ARBA00004496"/>
    </source>
</evidence>
<comment type="caution">
    <text evidence="7">The sequence shown here is derived from an EMBL/GenBank/DDBJ whole genome shotgun (WGS) entry which is preliminary data.</text>
</comment>
<dbReference type="GO" id="GO:0046872">
    <property type="term" value="F:metal ion binding"/>
    <property type="evidence" value="ECO:0007669"/>
    <property type="project" value="UniProtKB-KW"/>
</dbReference>
<dbReference type="Pfam" id="PF25045">
    <property type="entry name" value="vWA_Ro60"/>
    <property type="match status" value="1"/>
</dbReference>
<keyword evidence="4" id="KW-0479">Metal-binding</keyword>
<protein>
    <submittedName>
        <fullName evidence="7">Uncharacterized protein</fullName>
    </submittedName>
</protein>
<dbReference type="PROSITE" id="PS50988">
    <property type="entry name" value="TROVE"/>
    <property type="match status" value="1"/>
</dbReference>
<dbReference type="Proteomes" id="UP000749559">
    <property type="component" value="Unassembled WGS sequence"/>
</dbReference>
<dbReference type="GO" id="GO:0005737">
    <property type="term" value="C:cytoplasm"/>
    <property type="evidence" value="ECO:0007669"/>
    <property type="project" value="UniProtKB-SubCell"/>
</dbReference>
<dbReference type="OrthoDB" id="6098064at2759"/>
<evidence type="ECO:0000256" key="5">
    <source>
        <dbReference type="ARBA" id="ARBA00022884"/>
    </source>
</evidence>
<keyword evidence="8" id="KW-1185">Reference proteome</keyword>
<reference evidence="7" key="1">
    <citation type="submission" date="2022-03" db="EMBL/GenBank/DDBJ databases">
        <authorList>
            <person name="Martin C."/>
        </authorList>
    </citation>
    <scope>NUCLEOTIDE SEQUENCE</scope>
</reference>
<dbReference type="PANTHER" id="PTHR14202:SF0">
    <property type="entry name" value="RNA-BINDING PROTEIN RO60"/>
    <property type="match status" value="1"/>
</dbReference>
<comment type="similarity">
    <text evidence="2">Belongs to the Ro 60 kDa family.</text>
</comment>
<sequence length="545" mass="61636">MDLGMDETNIPQSEPMEVSQVQNKAGGFVWKVDDIQRLRRFLCFGSESGTYYSSPKELGLENAKVFLKLIKEGKGKDIVKVVRDFSVDGRTAKQDSIIFALALCARSEDTDTKAEAYKVLNEVCRIPTHLFAFVQQCEKLSKGTGWGRAHRRAVSSWYTQFSDKPKKLANHITKYRNRNGWTHKDLLRLSHMKTESDSLACIFKYIVKGIEATKETYENEKYDSEDVKDVLDYLCVVEMARISQDEQQLKGLIMSYQLVREHIPTNMLNSKVVWSALLVNMPMTAMIRNLSKMSSIGLLEKGSEEEKIIVDCLNNEMKLRQARIHPFNVLVALFTYSKGAGERGKLKWPVNLQVTKALDTAYHLSFKFVEPTNKRYCLAVDVSGSMCSPVLGTAAITCRDASAAMMMTTARTETNYEVVAFSQTLKKMDIRSEMQLQQVISEIKRFSMGGTDCAQPMLWAKKYKKEFDVFIVYTDCETWAGAVHPAEALRQYRKAMNIWDAKLIVCAMTSNGFTLADPEDPGMLDMSGFDSAAPNIMSNFILGKI</sequence>
<comment type="subcellular location">
    <subcellularLocation>
        <location evidence="1">Cytoplasm</location>
    </subcellularLocation>
</comment>
<gene>
    <name evidence="7" type="ORF">OFUS_LOCUS10278</name>
</gene>
<name>A0A8J1XGC2_OWEFU</name>
<evidence type="ECO:0000313" key="8">
    <source>
        <dbReference type="Proteomes" id="UP000749559"/>
    </source>
</evidence>
<keyword evidence="3" id="KW-0963">Cytoplasm</keyword>
<dbReference type="InterPro" id="IPR036465">
    <property type="entry name" value="vWFA_dom_sf"/>
</dbReference>
<proteinExistence type="inferred from homology"/>
<dbReference type="Gene3D" id="3.40.50.410">
    <property type="entry name" value="von Willebrand factor, type A domain"/>
    <property type="match status" value="2"/>
</dbReference>
<dbReference type="InterPro" id="IPR008858">
    <property type="entry name" value="TROVE_dom"/>
</dbReference>
<dbReference type="InterPro" id="IPR040322">
    <property type="entry name" value="TROVE2"/>
</dbReference>
<evidence type="ECO:0000256" key="3">
    <source>
        <dbReference type="ARBA" id="ARBA00022490"/>
    </source>
</evidence>